<feature type="active site" description="Proton acceptor" evidence="5">
    <location>
        <position position="29"/>
    </location>
</feature>
<proteinExistence type="inferred from homology"/>
<accession>A0A662DLQ1</accession>
<dbReference type="PANTHER" id="PTHR36984">
    <property type="entry name" value="CRISPR-ASSOCIATED ENDORIBONUCLEASE CAS6 1"/>
    <property type="match status" value="1"/>
</dbReference>
<keyword evidence="2" id="KW-0694">RNA-binding</keyword>
<dbReference type="Proteomes" id="UP000267654">
    <property type="component" value="Unassembled WGS sequence"/>
</dbReference>
<organism evidence="7 8">
    <name type="scientific">Aerophobetes bacterium</name>
    <dbReference type="NCBI Taxonomy" id="2030807"/>
    <lineage>
        <taxon>Bacteria</taxon>
        <taxon>Candidatus Aerophobota</taxon>
    </lineage>
</organism>
<dbReference type="NCBIfam" id="TIGR01877">
    <property type="entry name" value="cas_cas6"/>
    <property type="match status" value="1"/>
</dbReference>
<dbReference type="Gene3D" id="3.30.70.1890">
    <property type="match status" value="1"/>
</dbReference>
<evidence type="ECO:0000256" key="5">
    <source>
        <dbReference type="PIRSR" id="PIRSR005054-50"/>
    </source>
</evidence>
<dbReference type="GO" id="GO:0003723">
    <property type="term" value="F:RNA binding"/>
    <property type="evidence" value="ECO:0007669"/>
    <property type="project" value="UniProtKB-KW"/>
</dbReference>
<dbReference type="Gene3D" id="3.30.70.1900">
    <property type="match status" value="1"/>
</dbReference>
<dbReference type="InterPro" id="IPR049435">
    <property type="entry name" value="Cas_Cas6_C"/>
</dbReference>
<keyword evidence="3" id="KW-0051">Antiviral defense</keyword>
<evidence type="ECO:0000256" key="4">
    <source>
        <dbReference type="PIRNR" id="PIRNR005054"/>
    </source>
</evidence>
<dbReference type="EMBL" id="QMQB01000005">
    <property type="protein sequence ID" value="RLE15221.1"/>
    <property type="molecule type" value="Genomic_DNA"/>
</dbReference>
<evidence type="ECO:0000256" key="2">
    <source>
        <dbReference type="ARBA" id="ARBA00022884"/>
    </source>
</evidence>
<evidence type="ECO:0000256" key="1">
    <source>
        <dbReference type="ARBA" id="ARBA00005937"/>
    </source>
</evidence>
<dbReference type="GO" id="GO:0016788">
    <property type="term" value="F:hydrolase activity, acting on ester bonds"/>
    <property type="evidence" value="ECO:0007669"/>
    <property type="project" value="InterPro"/>
</dbReference>
<dbReference type="Pfam" id="PF01881">
    <property type="entry name" value="Cas_Cas6_C"/>
    <property type="match status" value="1"/>
</dbReference>
<dbReference type="Pfam" id="PF21350">
    <property type="entry name" value="Cas6_I-A"/>
    <property type="match status" value="1"/>
</dbReference>
<comment type="function">
    <text evidence="4">CRISPR (clustered regularly interspaced short palindromic repeat), is an adaptive immune system that provides protection against mobile genetic elements (viruses, transposable elements and conjugative plasmids). CRISPR clusters contain sequences complementary to antecedent mobile elements and target invading nucleic acids. CRISPR clusters are transcribed and processed into CRISPR RNA (crRNA).</text>
</comment>
<reference evidence="7 8" key="1">
    <citation type="submission" date="2018-06" db="EMBL/GenBank/DDBJ databases">
        <title>Extensive metabolic versatility and redundancy in microbially diverse, dynamic hydrothermal sediments.</title>
        <authorList>
            <person name="Dombrowski N."/>
            <person name="Teske A."/>
            <person name="Baker B.J."/>
        </authorList>
    </citation>
    <scope>NUCLEOTIDE SEQUENCE [LARGE SCALE GENOMIC DNA]</scope>
    <source>
        <strain evidence="7">B19_G9</strain>
    </source>
</reference>
<gene>
    <name evidence="7" type="primary">cas6</name>
    <name evidence="7" type="ORF">DRI96_00255</name>
</gene>
<dbReference type="AlphaFoldDB" id="A0A662DLQ1"/>
<protein>
    <recommendedName>
        <fullName evidence="4">CRISPR-associated endoribonuclease</fullName>
    </recommendedName>
</protein>
<name>A0A662DLQ1_UNCAE</name>
<evidence type="ECO:0000256" key="3">
    <source>
        <dbReference type="ARBA" id="ARBA00023118"/>
    </source>
</evidence>
<feature type="domain" description="CRISPR associated protein Cas6 C-terminal" evidence="6">
    <location>
        <begin position="127"/>
        <end position="250"/>
    </location>
</feature>
<comment type="caution">
    <text evidence="7">The sequence shown here is derived from an EMBL/GenBank/DDBJ whole genome shotgun (WGS) entry which is preliminary data.</text>
</comment>
<comment type="similarity">
    <text evidence="1 4">Belongs to the CRISPR-associated protein Cas6/Cse3/CasE family.</text>
</comment>
<dbReference type="PIRSF" id="PIRSF005054">
    <property type="entry name" value="PF1131"/>
    <property type="match status" value="1"/>
</dbReference>
<dbReference type="InterPro" id="IPR045747">
    <property type="entry name" value="CRISPR-assoc_prot_Cas6_N_sf"/>
</dbReference>
<evidence type="ECO:0000313" key="8">
    <source>
        <dbReference type="Proteomes" id="UP000267654"/>
    </source>
</evidence>
<feature type="active site" description="Proton donor" evidence="5">
    <location>
        <position position="41"/>
    </location>
</feature>
<evidence type="ECO:0000259" key="6">
    <source>
        <dbReference type="Pfam" id="PF01881"/>
    </source>
</evidence>
<dbReference type="GO" id="GO:0051607">
    <property type="term" value="P:defense response to virus"/>
    <property type="evidence" value="ECO:0007669"/>
    <property type="project" value="UniProtKB-KW"/>
</dbReference>
<evidence type="ECO:0000313" key="7">
    <source>
        <dbReference type="EMBL" id="RLE15221.1"/>
    </source>
</evidence>
<dbReference type="InterPro" id="IPR010156">
    <property type="entry name" value="CRISPR-assoc_prot_Cas6"/>
</dbReference>
<sequence length="252" mass="28895">MRLTVTFQALDFPVELPLSYNYAVQSFIYHHISSNLADFLHNKGYRYEKRVYRLFTFSRLTGKYKIEEKDGKIVFTEPFKLQISSPVSDFLQEFAETLARSQDVIIKGNHLIVSSIEVHFSPPPTSSALIRMLSPVTIYSTLLTPNGKKKVYYYSPFEPEFSQLIQKNLIKKYVSFYNKIPTSDDFKIFPVKVNKGSEKIIRYTPKKGPETIVKGWMGVYRIQGNPELIALAYDAGLGSKSPQGFGMFDILN</sequence>
<dbReference type="PANTHER" id="PTHR36984:SF1">
    <property type="entry name" value="CRISPR-ASSOCIATED ENDORIBONUCLEASE CAS6 1"/>
    <property type="match status" value="1"/>
</dbReference>
<dbReference type="CDD" id="cd21140">
    <property type="entry name" value="Cas6_I-like"/>
    <property type="match status" value="1"/>
</dbReference>